<feature type="transmembrane region" description="Helical" evidence="1">
    <location>
        <begin position="21"/>
        <end position="43"/>
    </location>
</feature>
<dbReference type="RefSeq" id="WP_015826273.1">
    <property type="nucleotide sequence ID" value="NC_012982.1"/>
</dbReference>
<keyword evidence="3" id="KW-1185">Reference proteome</keyword>
<keyword evidence="1" id="KW-1133">Transmembrane helix</keyword>
<keyword evidence="1" id="KW-0472">Membrane</keyword>
<evidence type="ECO:0000313" key="2">
    <source>
        <dbReference type="EMBL" id="ACT58123.1"/>
    </source>
</evidence>
<evidence type="ECO:0000313" key="3">
    <source>
        <dbReference type="Proteomes" id="UP000002745"/>
    </source>
</evidence>
<dbReference type="Proteomes" id="UP000002745">
    <property type="component" value="Chromosome"/>
</dbReference>
<sequence length="277" mass="32053">MDNWFKKATKDEESTNFFLVRLFWVAGIAFALVVFLALIPHILRWCFYLFTGEIPSFVTTEKLGEIGAFGDFIGGVLNPILTFISFMALIITIILQQRELSDARKEFQRTANALEKENIENTFFKLLDRVDTALNNVTKNQKNGRVVIDNAVDIFKKSFNGQKGVQWPHVGKLKEAREETYANNNSFNYFSAISSAAQLAIQADNTLPSPIEKNFYTELLKDQLTPEDIWSFYYFLRCNKSDEELKTLIPKFRVIWLKMDHTTLLESSDKEPFHIYE</sequence>
<name>C6XMI0_HIRBI</name>
<gene>
    <name evidence="2" type="ordered locus">Hbal_0421</name>
</gene>
<dbReference type="STRING" id="582402.Hbal_0421"/>
<feature type="transmembrane region" description="Helical" evidence="1">
    <location>
        <begin position="72"/>
        <end position="95"/>
    </location>
</feature>
<keyword evidence="1" id="KW-0812">Transmembrane</keyword>
<evidence type="ECO:0008006" key="4">
    <source>
        <dbReference type="Google" id="ProtNLM"/>
    </source>
</evidence>
<evidence type="ECO:0000256" key="1">
    <source>
        <dbReference type="SAM" id="Phobius"/>
    </source>
</evidence>
<dbReference type="KEGG" id="hba:Hbal_0421"/>
<reference evidence="3" key="1">
    <citation type="journal article" date="2011" name="J. Bacteriol.">
        <title>Genome sequences of eight morphologically diverse alphaproteobacteria.</title>
        <authorList>
            <consortium name="US DOE Joint Genome Institute"/>
            <person name="Brown P.J."/>
            <person name="Kysela D.T."/>
            <person name="Buechlein A."/>
            <person name="Hemmerich C."/>
            <person name="Brun Y.V."/>
        </authorList>
    </citation>
    <scope>NUCLEOTIDE SEQUENCE [LARGE SCALE GENOMIC DNA]</scope>
    <source>
        <strain evidence="3">ATCC 49814 / DSM 5838 / IFAM 1418</strain>
    </source>
</reference>
<dbReference type="OrthoDB" id="6678638at2"/>
<dbReference type="EMBL" id="CP001678">
    <property type="protein sequence ID" value="ACT58123.1"/>
    <property type="molecule type" value="Genomic_DNA"/>
</dbReference>
<protein>
    <recommendedName>
        <fullName evidence="4">Phage abortive infection protein</fullName>
    </recommendedName>
</protein>
<dbReference type="AlphaFoldDB" id="C6XMI0"/>
<proteinExistence type="predicted"/>
<organism evidence="2 3">
    <name type="scientific">Hirschia baltica (strain ATCC 49814 / DSM 5838 / IFAM 1418)</name>
    <dbReference type="NCBI Taxonomy" id="582402"/>
    <lineage>
        <taxon>Bacteria</taxon>
        <taxon>Pseudomonadati</taxon>
        <taxon>Pseudomonadota</taxon>
        <taxon>Alphaproteobacteria</taxon>
        <taxon>Hyphomonadales</taxon>
        <taxon>Hyphomonadaceae</taxon>
        <taxon>Hirschia</taxon>
    </lineage>
</organism>
<accession>C6XMI0</accession>
<dbReference type="HOGENOM" id="CLU_1003888_0_0_5"/>